<dbReference type="PANTHER" id="PTHR32071:SF57">
    <property type="entry name" value="C4-DICARBOXYLATE TRANSPORT TRANSCRIPTIONAL REGULATORY PROTEIN DCTD"/>
    <property type="match status" value="1"/>
</dbReference>
<dbReference type="OrthoDB" id="9804019at2"/>
<keyword evidence="3" id="KW-0067">ATP-binding</keyword>
<proteinExistence type="predicted"/>
<evidence type="ECO:0000313" key="13">
    <source>
        <dbReference type="Proteomes" id="UP000239772"/>
    </source>
</evidence>
<dbReference type="InterPro" id="IPR025943">
    <property type="entry name" value="Sigma_54_int_dom_ATP-bd_2"/>
</dbReference>
<dbReference type="PROSITE" id="PS00675">
    <property type="entry name" value="SIGMA54_INTERACT_1"/>
    <property type="match status" value="1"/>
</dbReference>
<dbReference type="Pfam" id="PF25601">
    <property type="entry name" value="AAA_lid_14"/>
    <property type="match status" value="1"/>
</dbReference>
<evidence type="ECO:0000256" key="5">
    <source>
        <dbReference type="ARBA" id="ARBA00023015"/>
    </source>
</evidence>
<dbReference type="CDD" id="cd17549">
    <property type="entry name" value="REC_DctD-like"/>
    <property type="match status" value="1"/>
</dbReference>
<dbReference type="PANTHER" id="PTHR32071">
    <property type="entry name" value="TRANSCRIPTIONAL REGULATORY PROTEIN"/>
    <property type="match status" value="1"/>
</dbReference>
<dbReference type="GO" id="GO:0005524">
    <property type="term" value="F:ATP binding"/>
    <property type="evidence" value="ECO:0007669"/>
    <property type="project" value="UniProtKB-KW"/>
</dbReference>
<keyword evidence="13" id="KW-1185">Reference proteome</keyword>
<evidence type="ECO:0000256" key="8">
    <source>
        <dbReference type="ARBA" id="ARBA00023163"/>
    </source>
</evidence>
<dbReference type="Pfam" id="PF00158">
    <property type="entry name" value="Sigma54_activat"/>
    <property type="match status" value="1"/>
</dbReference>
<dbReference type="GO" id="GO:0043565">
    <property type="term" value="F:sequence-specific DNA binding"/>
    <property type="evidence" value="ECO:0007669"/>
    <property type="project" value="InterPro"/>
</dbReference>
<dbReference type="CDD" id="cd00009">
    <property type="entry name" value="AAA"/>
    <property type="match status" value="1"/>
</dbReference>
<organism evidence="12 13">
    <name type="scientific">Alsobacter soli</name>
    <dbReference type="NCBI Taxonomy" id="2109933"/>
    <lineage>
        <taxon>Bacteria</taxon>
        <taxon>Pseudomonadati</taxon>
        <taxon>Pseudomonadota</taxon>
        <taxon>Alphaproteobacteria</taxon>
        <taxon>Hyphomicrobiales</taxon>
        <taxon>Alsobacteraceae</taxon>
        <taxon>Alsobacter</taxon>
    </lineage>
</organism>
<evidence type="ECO:0000259" key="10">
    <source>
        <dbReference type="PROSITE" id="PS50045"/>
    </source>
</evidence>
<dbReference type="InterPro" id="IPR025944">
    <property type="entry name" value="Sigma_54_int_dom_CS"/>
</dbReference>
<dbReference type="SUPFAM" id="SSF52172">
    <property type="entry name" value="CheY-like"/>
    <property type="match status" value="1"/>
</dbReference>
<keyword evidence="5" id="KW-0805">Transcription regulation</keyword>
<dbReference type="InterPro" id="IPR058031">
    <property type="entry name" value="AAA_lid_NorR"/>
</dbReference>
<protein>
    <submittedName>
        <fullName evidence="12">Fis family transcriptional regulator</fullName>
    </submittedName>
</protein>
<dbReference type="InterPro" id="IPR011006">
    <property type="entry name" value="CheY-like_superfamily"/>
</dbReference>
<dbReference type="GO" id="GO:0000160">
    <property type="term" value="P:phosphorelay signal transduction system"/>
    <property type="evidence" value="ECO:0007669"/>
    <property type="project" value="UniProtKB-KW"/>
</dbReference>
<dbReference type="PROSITE" id="PS50045">
    <property type="entry name" value="SIGMA54_INTERACT_4"/>
    <property type="match status" value="1"/>
</dbReference>
<dbReference type="RefSeq" id="WP_106340395.1">
    <property type="nucleotide sequence ID" value="NZ_PVZS01000043.1"/>
</dbReference>
<feature type="domain" description="Response regulatory" evidence="11">
    <location>
        <begin position="6"/>
        <end position="120"/>
    </location>
</feature>
<dbReference type="SMART" id="SM00448">
    <property type="entry name" value="REC"/>
    <property type="match status" value="1"/>
</dbReference>
<keyword evidence="6" id="KW-0238">DNA-binding</keyword>
<feature type="domain" description="Sigma-54 factor interaction" evidence="10">
    <location>
        <begin position="146"/>
        <end position="375"/>
    </location>
</feature>
<dbReference type="Gene3D" id="3.40.50.2300">
    <property type="match status" value="1"/>
</dbReference>
<dbReference type="GO" id="GO:0006355">
    <property type="term" value="P:regulation of DNA-templated transcription"/>
    <property type="evidence" value="ECO:0007669"/>
    <property type="project" value="InterPro"/>
</dbReference>
<evidence type="ECO:0000313" key="12">
    <source>
        <dbReference type="EMBL" id="PSC02645.1"/>
    </source>
</evidence>
<dbReference type="Pfam" id="PF00072">
    <property type="entry name" value="Response_reg"/>
    <property type="match status" value="1"/>
</dbReference>
<reference evidence="13" key="1">
    <citation type="submission" date="2018-03" db="EMBL/GenBank/DDBJ databases">
        <authorList>
            <person name="Sun L."/>
            <person name="Liu H."/>
            <person name="Chen W."/>
            <person name="Huang K."/>
            <person name="Liu W."/>
            <person name="Gao X."/>
        </authorList>
    </citation>
    <scope>NUCLEOTIDE SEQUENCE [LARGE SCALE GENOMIC DNA]</scope>
    <source>
        <strain evidence="13">SH9</strain>
    </source>
</reference>
<dbReference type="InterPro" id="IPR002078">
    <property type="entry name" value="Sigma_54_int"/>
</dbReference>
<dbReference type="PROSITE" id="PS00676">
    <property type="entry name" value="SIGMA54_INTERACT_2"/>
    <property type="match status" value="1"/>
</dbReference>
<dbReference type="SUPFAM" id="SSF46689">
    <property type="entry name" value="Homeodomain-like"/>
    <property type="match status" value="1"/>
</dbReference>
<gene>
    <name evidence="12" type="ORF">SLNSH_22950</name>
</gene>
<dbReference type="InterPro" id="IPR009057">
    <property type="entry name" value="Homeodomain-like_sf"/>
</dbReference>
<dbReference type="InterPro" id="IPR025662">
    <property type="entry name" value="Sigma_54_int_dom_ATP-bd_1"/>
</dbReference>
<dbReference type="InterPro" id="IPR002197">
    <property type="entry name" value="HTH_Fis"/>
</dbReference>
<evidence type="ECO:0000256" key="7">
    <source>
        <dbReference type="ARBA" id="ARBA00023159"/>
    </source>
</evidence>
<name>A0A2T1HLW1_9HYPH</name>
<keyword evidence="7" id="KW-0010">Activator</keyword>
<dbReference type="FunFam" id="3.40.50.2300:FF:000018">
    <property type="entry name" value="DNA-binding transcriptional regulator NtrC"/>
    <property type="match status" value="1"/>
</dbReference>
<evidence type="ECO:0000256" key="3">
    <source>
        <dbReference type="ARBA" id="ARBA00022840"/>
    </source>
</evidence>
<evidence type="ECO:0000256" key="4">
    <source>
        <dbReference type="ARBA" id="ARBA00023012"/>
    </source>
</evidence>
<evidence type="ECO:0000256" key="2">
    <source>
        <dbReference type="ARBA" id="ARBA00022741"/>
    </source>
</evidence>
<dbReference type="Gene3D" id="3.40.50.300">
    <property type="entry name" value="P-loop containing nucleotide triphosphate hydrolases"/>
    <property type="match status" value="1"/>
</dbReference>
<feature type="modified residue" description="4-aspartylphosphate" evidence="9">
    <location>
        <position position="55"/>
    </location>
</feature>
<comment type="caution">
    <text evidence="12">The sequence shown here is derived from an EMBL/GenBank/DDBJ whole genome shotgun (WGS) entry which is preliminary data.</text>
</comment>
<evidence type="ECO:0000259" key="11">
    <source>
        <dbReference type="PROSITE" id="PS50110"/>
    </source>
</evidence>
<dbReference type="PROSITE" id="PS50110">
    <property type="entry name" value="RESPONSE_REGULATORY"/>
    <property type="match status" value="1"/>
</dbReference>
<dbReference type="EMBL" id="PVZS01000043">
    <property type="protein sequence ID" value="PSC02645.1"/>
    <property type="molecule type" value="Genomic_DNA"/>
</dbReference>
<sequence>MTGARCVAFVDDDEDLRTANVQSLDLAGFEVIPFASAQEALDRLDSEFEGVVVTDVRMPVIDGITLFRTLRRMDPELPVILITGHGDVPMAVEAMRDGVYDFLAKPYPADRLVSTVSRALEKRALVLENRRLQEQLEDARRGDVTLLGETPAMQGIRAAIRDLADTDVDVLVEGETGTGKEVVAAALHRWSARRARPFVALNCGALPESVIESELFGHEAGAFTGAQKRRVGKIEHADGGTLFLDEIESMPLSLQVKLLRVLQERCIEPLGSNEVRPVNLRVVAATKVDLEQAAARGEFRADLYYRLNVVRLALPPLRERREDIPLLFAHFLAQAAQRFRRPAPPLTPALTARLAERDWPGNVRELAHTADRFLLGLEPGLAGTPARPQAGPADPAPTSLAERVDAYEARLIREALDHLKGDVRAAAETLGIARKTLYDKLNRYGIDPAGFR</sequence>
<dbReference type="Pfam" id="PF02954">
    <property type="entry name" value="HTH_8"/>
    <property type="match status" value="1"/>
</dbReference>
<dbReference type="AlphaFoldDB" id="A0A2T1HLW1"/>
<keyword evidence="4" id="KW-0902">Two-component regulatory system</keyword>
<dbReference type="PROSITE" id="PS00688">
    <property type="entry name" value="SIGMA54_INTERACT_3"/>
    <property type="match status" value="1"/>
</dbReference>
<accession>A0A2T1HLW1</accession>
<dbReference type="InterPro" id="IPR003593">
    <property type="entry name" value="AAA+_ATPase"/>
</dbReference>
<dbReference type="FunFam" id="3.40.50.300:FF:000006">
    <property type="entry name" value="DNA-binding transcriptional regulator NtrC"/>
    <property type="match status" value="1"/>
</dbReference>
<keyword evidence="2" id="KW-0547">Nucleotide-binding</keyword>
<keyword evidence="8" id="KW-0804">Transcription</keyword>
<dbReference type="InterPro" id="IPR027417">
    <property type="entry name" value="P-loop_NTPase"/>
</dbReference>
<dbReference type="Proteomes" id="UP000239772">
    <property type="component" value="Unassembled WGS sequence"/>
</dbReference>
<evidence type="ECO:0000256" key="9">
    <source>
        <dbReference type="PROSITE-ProRule" id="PRU00169"/>
    </source>
</evidence>
<evidence type="ECO:0000256" key="1">
    <source>
        <dbReference type="ARBA" id="ARBA00022553"/>
    </source>
</evidence>
<dbReference type="Gene3D" id="1.10.10.60">
    <property type="entry name" value="Homeodomain-like"/>
    <property type="match status" value="1"/>
</dbReference>
<dbReference type="SUPFAM" id="SSF52540">
    <property type="entry name" value="P-loop containing nucleoside triphosphate hydrolases"/>
    <property type="match status" value="1"/>
</dbReference>
<evidence type="ECO:0000256" key="6">
    <source>
        <dbReference type="ARBA" id="ARBA00023125"/>
    </source>
</evidence>
<dbReference type="Gene3D" id="1.10.8.60">
    <property type="match status" value="1"/>
</dbReference>
<dbReference type="SMART" id="SM00382">
    <property type="entry name" value="AAA"/>
    <property type="match status" value="1"/>
</dbReference>
<dbReference type="PRINTS" id="PR01590">
    <property type="entry name" value="HTHFIS"/>
</dbReference>
<keyword evidence="1 9" id="KW-0597">Phosphoprotein</keyword>
<dbReference type="InterPro" id="IPR001789">
    <property type="entry name" value="Sig_transdc_resp-reg_receiver"/>
</dbReference>